<accession>A0AAD7C0I7</accession>
<dbReference type="AlphaFoldDB" id="A0AAD7C0I7"/>
<dbReference type="InterPro" id="IPR029058">
    <property type="entry name" value="AB_hydrolase_fold"/>
</dbReference>
<name>A0AAD7C0I7_MYCRO</name>
<sequence>MDSLMGLAAFWKQKIREKWPHGPYRIAAFCGSAVHAVAMVKMLEDAGEEVLQLTFIDHSPTLIFQLEEMFRDPSAVDYETFRTKLVLDFLHSDPTIAAPILANYKAAAQDPDAQISPRLGFHIEKAWVPILFAFLHEFYPAGVDKSYDSFIGPFDAWVSSVKAPMAVLVAEWGAATSPLLGRWPDLGASLISKPVRVYYISGVGHFGIFGDARTARLLAPSF</sequence>
<dbReference type="Gene3D" id="3.40.50.1820">
    <property type="entry name" value="alpha/beta hydrolase"/>
    <property type="match status" value="1"/>
</dbReference>
<dbReference type="Proteomes" id="UP001221757">
    <property type="component" value="Unassembled WGS sequence"/>
</dbReference>
<evidence type="ECO:0000313" key="1">
    <source>
        <dbReference type="EMBL" id="KAJ7635851.1"/>
    </source>
</evidence>
<reference evidence="1" key="1">
    <citation type="submission" date="2023-03" db="EMBL/GenBank/DDBJ databases">
        <title>Massive genome expansion in bonnet fungi (Mycena s.s.) driven by repeated elements and novel gene families across ecological guilds.</title>
        <authorList>
            <consortium name="Lawrence Berkeley National Laboratory"/>
            <person name="Harder C.B."/>
            <person name="Miyauchi S."/>
            <person name="Viragh M."/>
            <person name="Kuo A."/>
            <person name="Thoen E."/>
            <person name="Andreopoulos B."/>
            <person name="Lu D."/>
            <person name="Skrede I."/>
            <person name="Drula E."/>
            <person name="Henrissat B."/>
            <person name="Morin E."/>
            <person name="Kohler A."/>
            <person name="Barry K."/>
            <person name="LaButti K."/>
            <person name="Morin E."/>
            <person name="Salamov A."/>
            <person name="Lipzen A."/>
            <person name="Mereny Z."/>
            <person name="Hegedus B."/>
            <person name="Baldrian P."/>
            <person name="Stursova M."/>
            <person name="Weitz H."/>
            <person name="Taylor A."/>
            <person name="Grigoriev I.V."/>
            <person name="Nagy L.G."/>
            <person name="Martin F."/>
            <person name="Kauserud H."/>
        </authorList>
    </citation>
    <scope>NUCLEOTIDE SEQUENCE</scope>
    <source>
        <strain evidence="1">CBHHK067</strain>
    </source>
</reference>
<keyword evidence="2" id="KW-1185">Reference proteome</keyword>
<organism evidence="1 2">
    <name type="scientific">Mycena rosella</name>
    <name type="common">Pink bonnet</name>
    <name type="synonym">Agaricus rosellus</name>
    <dbReference type="NCBI Taxonomy" id="1033263"/>
    <lineage>
        <taxon>Eukaryota</taxon>
        <taxon>Fungi</taxon>
        <taxon>Dikarya</taxon>
        <taxon>Basidiomycota</taxon>
        <taxon>Agaricomycotina</taxon>
        <taxon>Agaricomycetes</taxon>
        <taxon>Agaricomycetidae</taxon>
        <taxon>Agaricales</taxon>
        <taxon>Marasmiineae</taxon>
        <taxon>Mycenaceae</taxon>
        <taxon>Mycena</taxon>
    </lineage>
</organism>
<proteinExistence type="predicted"/>
<gene>
    <name evidence="1" type="ORF">B0H17DRAFT_504179</name>
</gene>
<dbReference type="EMBL" id="JARKIE010000468">
    <property type="protein sequence ID" value="KAJ7635851.1"/>
    <property type="molecule type" value="Genomic_DNA"/>
</dbReference>
<protein>
    <submittedName>
        <fullName evidence="1">Uncharacterized protein</fullName>
    </submittedName>
</protein>
<comment type="caution">
    <text evidence="1">The sequence shown here is derived from an EMBL/GenBank/DDBJ whole genome shotgun (WGS) entry which is preliminary data.</text>
</comment>
<evidence type="ECO:0000313" key="2">
    <source>
        <dbReference type="Proteomes" id="UP001221757"/>
    </source>
</evidence>
<dbReference type="SUPFAM" id="SSF53474">
    <property type="entry name" value="alpha/beta-Hydrolases"/>
    <property type="match status" value="1"/>
</dbReference>